<reference evidence="8" key="1">
    <citation type="journal article" date="2021" name="Cell">
        <title>Tracing the genetic footprints of vertebrate landing in non-teleost ray-finned fishes.</title>
        <authorList>
            <person name="Bi X."/>
            <person name="Wang K."/>
            <person name="Yang L."/>
            <person name="Pan H."/>
            <person name="Jiang H."/>
            <person name="Wei Q."/>
            <person name="Fang M."/>
            <person name="Yu H."/>
            <person name="Zhu C."/>
            <person name="Cai Y."/>
            <person name="He Y."/>
            <person name="Gan X."/>
            <person name="Zeng H."/>
            <person name="Yu D."/>
            <person name="Zhu Y."/>
            <person name="Jiang H."/>
            <person name="Qiu Q."/>
            <person name="Yang H."/>
            <person name="Zhang Y.E."/>
            <person name="Wang W."/>
            <person name="Zhu M."/>
            <person name="He S."/>
            <person name="Zhang G."/>
        </authorList>
    </citation>
    <scope>NUCLEOTIDE SEQUENCE</scope>
    <source>
        <strain evidence="8">Allg_001</strain>
    </source>
</reference>
<evidence type="ECO:0000256" key="5">
    <source>
        <dbReference type="SAM" id="Phobius"/>
    </source>
</evidence>
<name>A0A8J7T7B0_ATRSP</name>
<dbReference type="InterPro" id="IPR003599">
    <property type="entry name" value="Ig_sub"/>
</dbReference>
<dbReference type="GO" id="GO:0004888">
    <property type="term" value="F:transmembrane signaling receptor activity"/>
    <property type="evidence" value="ECO:0007669"/>
    <property type="project" value="TreeGrafter"/>
</dbReference>
<gene>
    <name evidence="8" type="primary">Cd300ld_2</name>
    <name evidence="8" type="ORF">GTO95_0015652</name>
</gene>
<dbReference type="SMART" id="SM00409">
    <property type="entry name" value="IG"/>
    <property type="match status" value="1"/>
</dbReference>
<dbReference type="InterPro" id="IPR013783">
    <property type="entry name" value="Ig-like_fold"/>
</dbReference>
<evidence type="ECO:0000313" key="9">
    <source>
        <dbReference type="Proteomes" id="UP000736164"/>
    </source>
</evidence>
<keyword evidence="5" id="KW-1133">Transmembrane helix</keyword>
<evidence type="ECO:0000256" key="2">
    <source>
        <dbReference type="ARBA" id="ARBA00022692"/>
    </source>
</evidence>
<dbReference type="GO" id="GO:0005886">
    <property type="term" value="C:plasma membrane"/>
    <property type="evidence" value="ECO:0007669"/>
    <property type="project" value="TreeGrafter"/>
</dbReference>
<keyword evidence="6" id="KW-0732">Signal</keyword>
<dbReference type="EMBL" id="JAAWVO010005441">
    <property type="protein sequence ID" value="MBN3312446.1"/>
    <property type="molecule type" value="Genomic_DNA"/>
</dbReference>
<feature type="transmembrane region" description="Helical" evidence="5">
    <location>
        <begin position="175"/>
        <end position="197"/>
    </location>
</feature>
<comment type="subcellular location">
    <subcellularLocation>
        <location evidence="1">Membrane</location>
    </subcellularLocation>
</comment>
<keyword evidence="3 5" id="KW-0472">Membrane</keyword>
<feature type="non-terminal residue" evidence="8">
    <location>
        <position position="263"/>
    </location>
</feature>
<keyword evidence="2 5" id="KW-0812">Transmembrane</keyword>
<proteinExistence type="predicted"/>
<feature type="region of interest" description="Disordered" evidence="4">
    <location>
        <begin position="120"/>
        <end position="150"/>
    </location>
</feature>
<accession>A0A8J7T7B0</accession>
<feature type="compositionally biased region" description="Low complexity" evidence="4">
    <location>
        <begin position="141"/>
        <end position="150"/>
    </location>
</feature>
<dbReference type="InterPro" id="IPR036179">
    <property type="entry name" value="Ig-like_dom_sf"/>
</dbReference>
<keyword evidence="9" id="KW-1185">Reference proteome</keyword>
<sequence length="263" mass="28548">MKLLAIMAILSGAHSIIVLNSKDVTGWVHGTVTVQCLYGTENQLSDHVKYWCKGHNLLTCTTLVRTDGSTTHDRISISDNKTEAMMSITTKDLQERDEGDYWCGVSLPGPDDAEQVHIKVKGRKDSKSTSWTPTATGSPERTGTTRTKSTLTSLSVSVTVPYNTFSTEEVRNNSVLTTLGACFGALLFLCCLTVLIAMKIKGKRTEEATMNNATPSGEAVELTYTEVRSGNSTLPPSDSTYANVSLSQRPPTEESVVYSIVAR</sequence>
<dbReference type="AlphaFoldDB" id="A0A8J7T7B0"/>
<organism evidence="8 9">
    <name type="scientific">Atractosteus spatula</name>
    <name type="common">Alligator gar</name>
    <name type="synonym">Lepisosteus spatula</name>
    <dbReference type="NCBI Taxonomy" id="7917"/>
    <lineage>
        <taxon>Eukaryota</taxon>
        <taxon>Metazoa</taxon>
        <taxon>Chordata</taxon>
        <taxon>Craniata</taxon>
        <taxon>Vertebrata</taxon>
        <taxon>Euteleostomi</taxon>
        <taxon>Actinopterygii</taxon>
        <taxon>Neopterygii</taxon>
        <taxon>Holostei</taxon>
        <taxon>Semionotiformes</taxon>
        <taxon>Lepisosteidae</taxon>
        <taxon>Atractosteus</taxon>
    </lineage>
</organism>
<dbReference type="InterPro" id="IPR013106">
    <property type="entry name" value="Ig_V-set"/>
</dbReference>
<dbReference type="Pfam" id="PF07686">
    <property type="entry name" value="V-set"/>
    <property type="match status" value="1"/>
</dbReference>
<evidence type="ECO:0000256" key="4">
    <source>
        <dbReference type="SAM" id="MobiDB-lite"/>
    </source>
</evidence>
<dbReference type="InterPro" id="IPR050671">
    <property type="entry name" value="CD300_family_receptors"/>
</dbReference>
<evidence type="ECO:0000259" key="7">
    <source>
        <dbReference type="SMART" id="SM00409"/>
    </source>
</evidence>
<dbReference type="PANTHER" id="PTHR11860:SF111">
    <property type="entry name" value="IMMUNOGLOBULIN SUBTYPE DOMAIN-CONTAINING PROTEIN"/>
    <property type="match status" value="1"/>
</dbReference>
<protein>
    <submittedName>
        <fullName evidence="8">CLM5 protein</fullName>
    </submittedName>
</protein>
<dbReference type="PANTHER" id="PTHR11860">
    <property type="entry name" value="POLYMERIC-IMMUNOGLOBULIN RECEPTOR"/>
    <property type="match status" value="1"/>
</dbReference>
<feature type="non-terminal residue" evidence="8">
    <location>
        <position position="1"/>
    </location>
</feature>
<evidence type="ECO:0000256" key="6">
    <source>
        <dbReference type="SAM" id="SignalP"/>
    </source>
</evidence>
<dbReference type="SUPFAM" id="SSF48726">
    <property type="entry name" value="Immunoglobulin"/>
    <property type="match status" value="1"/>
</dbReference>
<evidence type="ECO:0000313" key="8">
    <source>
        <dbReference type="EMBL" id="MBN3312446.1"/>
    </source>
</evidence>
<dbReference type="Gene3D" id="2.60.40.10">
    <property type="entry name" value="Immunoglobulins"/>
    <property type="match status" value="1"/>
</dbReference>
<feature type="compositionally biased region" description="Polar residues" evidence="4">
    <location>
        <begin position="128"/>
        <end position="139"/>
    </location>
</feature>
<evidence type="ECO:0000256" key="3">
    <source>
        <dbReference type="ARBA" id="ARBA00023136"/>
    </source>
</evidence>
<feature type="signal peptide" evidence="6">
    <location>
        <begin position="1"/>
        <end position="15"/>
    </location>
</feature>
<feature type="chain" id="PRO_5035207922" evidence="6">
    <location>
        <begin position="16"/>
        <end position="263"/>
    </location>
</feature>
<feature type="domain" description="Immunoglobulin" evidence="7">
    <location>
        <begin position="21"/>
        <end position="121"/>
    </location>
</feature>
<dbReference type="Proteomes" id="UP000736164">
    <property type="component" value="Unassembled WGS sequence"/>
</dbReference>
<comment type="caution">
    <text evidence="8">The sequence shown here is derived from an EMBL/GenBank/DDBJ whole genome shotgun (WGS) entry which is preliminary data.</text>
</comment>
<evidence type="ECO:0000256" key="1">
    <source>
        <dbReference type="ARBA" id="ARBA00004370"/>
    </source>
</evidence>